<dbReference type="EMBL" id="JBHSPF010000024">
    <property type="protein sequence ID" value="MFC5628549.1"/>
    <property type="molecule type" value="Genomic_DNA"/>
</dbReference>
<accession>A0ABW0U724</accession>
<dbReference type="Gene3D" id="3.30.300.30">
    <property type="match status" value="1"/>
</dbReference>
<dbReference type="InterPro" id="IPR045851">
    <property type="entry name" value="AMP-bd_C_sf"/>
</dbReference>
<dbReference type="Pfam" id="PF00501">
    <property type="entry name" value="AMP-binding"/>
    <property type="match status" value="1"/>
</dbReference>
<proteinExistence type="predicted"/>
<dbReference type="Pfam" id="PF13193">
    <property type="entry name" value="AMP-binding_C"/>
    <property type="match status" value="1"/>
</dbReference>
<dbReference type="Gene3D" id="3.40.50.12820">
    <property type="match status" value="1"/>
</dbReference>
<gene>
    <name evidence="4" type="ORF">ACFPTR_06515</name>
</gene>
<dbReference type="Gene3D" id="3.40.50.980">
    <property type="match status" value="1"/>
</dbReference>
<dbReference type="NCBIfam" id="TIGR02262">
    <property type="entry name" value="benz_CoA_lig"/>
    <property type="match status" value="1"/>
</dbReference>
<keyword evidence="1 4" id="KW-0436">Ligase</keyword>
<dbReference type="RefSeq" id="WP_270897812.1">
    <property type="nucleotide sequence ID" value="NZ_JBHSPF010000024.1"/>
</dbReference>
<organism evidence="4 5">
    <name type="scientific">Aliibacillus thermotolerans</name>
    <dbReference type="NCBI Taxonomy" id="1834418"/>
    <lineage>
        <taxon>Bacteria</taxon>
        <taxon>Bacillati</taxon>
        <taxon>Bacillota</taxon>
        <taxon>Bacilli</taxon>
        <taxon>Bacillales</taxon>
        <taxon>Bacillaceae</taxon>
        <taxon>Aliibacillus</taxon>
    </lineage>
</organism>
<dbReference type="InterPro" id="IPR000873">
    <property type="entry name" value="AMP-dep_synth/lig_dom"/>
</dbReference>
<reference evidence="5" key="1">
    <citation type="journal article" date="2019" name="Int. J. Syst. Evol. Microbiol.">
        <title>The Global Catalogue of Microorganisms (GCM) 10K type strain sequencing project: providing services to taxonomists for standard genome sequencing and annotation.</title>
        <authorList>
            <consortium name="The Broad Institute Genomics Platform"/>
            <consortium name="The Broad Institute Genome Sequencing Center for Infectious Disease"/>
            <person name="Wu L."/>
            <person name="Ma J."/>
        </authorList>
    </citation>
    <scope>NUCLEOTIDE SEQUENCE [LARGE SCALE GENOMIC DNA]</scope>
    <source>
        <strain evidence="5">CGMCC 1.15790</strain>
    </source>
</reference>
<sequence length="526" mass="59994">MIGSMEELKGLKKTYNAAYRFIDTNVKEGLGNKEAIVCGNESLTYHEIAKRINQFGNALLDIGVEPENRILLVTYDSPEFITTFFGAIKIGAIPIPVNTMMKPHDYEYFLNHSRAKVLVVHEDIWEHLKDHQDRYLFLKHVIVISEGGNKSTEYIDFHHFVNSASDQLTEEYYTTAEDIAFWLYSSGSTGNPKGVLHRQESMEACYENYARKILHMKKEDKVFSASKLFFAYGLGNGLYFPFGAGATTILLKERPTPERVFELIEREKPTIFFGVPTLYGAMLNYISETGRVPDLSSVRVCVSAGEPLPASYFEKWKEIFHLNILDGIGSTEALHIYLSNRNDNIKAGSTGKLVPGYKAKIVNELGEELPPNEIGDLLIKGDSITSGYWLNKGENHHKFKGEWMHTGDKYYQDEEGYFWYSGRSDDMMKVGGIWVSPVEVETTLLYREDVLEVAVVGEKNKANLVYPKAYIVLKNKEDACEELKETMKLHVKQNLAPYKYPREIEFVDELPKTATGKIQRFKLRTK</sequence>
<dbReference type="GO" id="GO:0016874">
    <property type="term" value="F:ligase activity"/>
    <property type="evidence" value="ECO:0007669"/>
    <property type="project" value="UniProtKB-KW"/>
</dbReference>
<feature type="domain" description="AMP-binding enzyme C-terminal" evidence="3">
    <location>
        <begin position="439"/>
        <end position="517"/>
    </location>
</feature>
<evidence type="ECO:0000256" key="1">
    <source>
        <dbReference type="ARBA" id="ARBA00022598"/>
    </source>
</evidence>
<dbReference type="PANTHER" id="PTHR43352">
    <property type="entry name" value="ACETYL-COA SYNTHETASE"/>
    <property type="match status" value="1"/>
</dbReference>
<comment type="caution">
    <text evidence="4">The sequence shown here is derived from an EMBL/GenBank/DDBJ whole genome shotgun (WGS) entry which is preliminary data.</text>
</comment>
<name>A0ABW0U724_9BACI</name>
<dbReference type="InterPro" id="IPR025110">
    <property type="entry name" value="AMP-bd_C"/>
</dbReference>
<evidence type="ECO:0000313" key="5">
    <source>
        <dbReference type="Proteomes" id="UP001596143"/>
    </source>
</evidence>
<dbReference type="Proteomes" id="UP001596143">
    <property type="component" value="Unassembled WGS sequence"/>
</dbReference>
<dbReference type="PANTHER" id="PTHR43352:SF1">
    <property type="entry name" value="ANTHRANILATE--COA LIGASE"/>
    <property type="match status" value="1"/>
</dbReference>
<keyword evidence="5" id="KW-1185">Reference proteome</keyword>
<dbReference type="SUPFAM" id="SSF56801">
    <property type="entry name" value="Acetyl-CoA synthetase-like"/>
    <property type="match status" value="1"/>
</dbReference>
<dbReference type="InterPro" id="IPR011957">
    <property type="entry name" value="Benz_CoA_lig"/>
</dbReference>
<dbReference type="Gene3D" id="2.30.38.10">
    <property type="entry name" value="Luciferase, Domain 3"/>
    <property type="match status" value="1"/>
</dbReference>
<evidence type="ECO:0000313" key="4">
    <source>
        <dbReference type="EMBL" id="MFC5628549.1"/>
    </source>
</evidence>
<feature type="domain" description="AMP-dependent synthetase/ligase" evidence="2">
    <location>
        <begin position="31"/>
        <end position="389"/>
    </location>
</feature>
<protein>
    <submittedName>
        <fullName evidence="4">Benzoate-CoA ligase family protein</fullName>
    </submittedName>
</protein>
<evidence type="ECO:0000259" key="3">
    <source>
        <dbReference type="Pfam" id="PF13193"/>
    </source>
</evidence>
<evidence type="ECO:0000259" key="2">
    <source>
        <dbReference type="Pfam" id="PF00501"/>
    </source>
</evidence>